<feature type="repeat" description="ANK" evidence="1">
    <location>
        <begin position="487"/>
        <end position="514"/>
    </location>
</feature>
<dbReference type="EMBL" id="HG793133">
    <property type="protein sequence ID" value="CDK30176.1"/>
    <property type="molecule type" value="Genomic_DNA"/>
</dbReference>
<dbReference type="Gene3D" id="1.25.40.20">
    <property type="entry name" value="Ankyrin repeat-containing domain"/>
    <property type="match status" value="3"/>
</dbReference>
<protein>
    <submittedName>
        <fullName evidence="2">Ankyrin repeats containing protein</fullName>
    </submittedName>
</protein>
<dbReference type="PANTHER" id="PTHR24118">
    <property type="entry name" value="POTE ANKYRIN DOMAIN"/>
    <property type="match status" value="1"/>
</dbReference>
<dbReference type="PROSITE" id="PS50088">
    <property type="entry name" value="ANK_REPEAT"/>
    <property type="match status" value="2"/>
</dbReference>
<feature type="repeat" description="ANK" evidence="1">
    <location>
        <begin position="515"/>
        <end position="547"/>
    </location>
</feature>
<dbReference type="Pfam" id="PF12796">
    <property type="entry name" value="Ank_2"/>
    <property type="match status" value="1"/>
</dbReference>
<sequence length="580" mass="67105">MPILSMEQNCHKRKRIEESEDIERNIEPRLELSELLELPAEIKVNILFQGILSIIQHNASKKDGIFKPFDGIKEFLDASSLINKEFAALKRESKDTLLNGAKKVAKQIFASGFLNSAQEELDNQLKEILESEYSQENEIKLAQLIIAGANVNLNIILDINEGKNHKTCPLIEIIKSDHYYCLIDLLILYGADVNFKDTDDYTAIRHVIELERDETIIEKLIESKAEINDDTLESAIFKESLSVDTLERILETEISNDRINKMFIKLLKEAIEIEEDNYLEKLELLIEYGADIDIKDEEDTPSLHIPLWFSNEFEYRKEDIIKLLLKYGANIDARDNVNLTIRDIALENNDTDLIDLLDEYIKIEEHLNHIIQCNDILAALINSYQFINSYKFNNFNKESLIKIAKRLMKLHFAQEESKLTKLQLNQELNKQLEDYTNNYVQIIKLVLAGAKSNILNLTIIPKCLSDYYLLTYYYGNYFTAQEKICFLISAVKRGDRDMTKILLDNGADIECRDAYDRTPLLMAIDQCDIDLVKLLLENKANYNASQGRKRSDRGQTALMKAYNLKRKDIVRLLLDYKASF</sequence>
<accession>V6DI21</accession>
<dbReference type="PROSITE" id="PS50297">
    <property type="entry name" value="ANK_REP_REGION"/>
    <property type="match status" value="1"/>
</dbReference>
<evidence type="ECO:0000256" key="1">
    <source>
        <dbReference type="PROSITE-ProRule" id="PRU00023"/>
    </source>
</evidence>
<evidence type="ECO:0000313" key="3">
    <source>
        <dbReference type="Proteomes" id="UP000018769"/>
    </source>
</evidence>
<name>V6DI21_9BACT</name>
<dbReference type="SUPFAM" id="SSF48403">
    <property type="entry name" value="Ankyrin repeat"/>
    <property type="match status" value="2"/>
</dbReference>
<dbReference type="RefSeq" id="WP_023790994.1">
    <property type="nucleotide sequence ID" value="NC_023003.1"/>
</dbReference>
<dbReference type="STRING" id="673862.BABL1_gene_870"/>
<proteinExistence type="predicted"/>
<gene>
    <name evidence="2" type="ORF">BABL1_gene_870</name>
</gene>
<dbReference type="Proteomes" id="UP000018769">
    <property type="component" value="Chromosome I"/>
</dbReference>
<dbReference type="HOGENOM" id="CLU_469850_0_0_7"/>
<dbReference type="Pfam" id="PF00023">
    <property type="entry name" value="Ank"/>
    <property type="match status" value="1"/>
</dbReference>
<evidence type="ECO:0000313" key="2">
    <source>
        <dbReference type="EMBL" id="CDK30176.1"/>
    </source>
</evidence>
<dbReference type="PANTHER" id="PTHR24118:SF99">
    <property type="entry name" value="POTE ANKYRIN DOMAIN FAMILY MEMBER 3C-RELATED"/>
    <property type="match status" value="1"/>
</dbReference>
<dbReference type="SMART" id="SM00248">
    <property type="entry name" value="ANK"/>
    <property type="match status" value="6"/>
</dbReference>
<organism evidence="2 3">
    <name type="scientific">Candidatus Babela massiliensis</name>
    <dbReference type="NCBI Taxonomy" id="673862"/>
    <lineage>
        <taxon>Bacteria</taxon>
        <taxon>Candidatus Babelota</taxon>
        <taxon>Candidatus Babeliae</taxon>
        <taxon>Candidatus Babeliales</taxon>
        <taxon>Candidatus Babeliaceae</taxon>
        <taxon>Candidatus Babela</taxon>
    </lineage>
</organism>
<dbReference type="KEGG" id="dpb:BABL1_gene_870"/>
<dbReference type="AlphaFoldDB" id="V6DI21"/>
<keyword evidence="1" id="KW-0040">ANK repeat</keyword>
<dbReference type="InterPro" id="IPR036770">
    <property type="entry name" value="Ankyrin_rpt-contain_sf"/>
</dbReference>
<keyword evidence="3" id="KW-1185">Reference proteome</keyword>
<reference evidence="2 3" key="1">
    <citation type="journal article" date="2015" name="Biol. Direct">
        <title>Babela massiliensis, a representative of a widespread bacterial phylum with unusual adaptations to parasitism in amoebae.</title>
        <authorList>
            <person name="Pagnier I."/>
            <person name="Yutin N."/>
            <person name="Croce O."/>
            <person name="Makarova K.S."/>
            <person name="Wolf Y.I."/>
            <person name="Benamar S."/>
            <person name="Raoult D."/>
            <person name="Koonin E.V."/>
            <person name="La Scola B."/>
        </authorList>
    </citation>
    <scope>NUCLEOTIDE SEQUENCE [LARGE SCALE GENOMIC DNA]</scope>
    <source>
        <strain evidence="3">BABL1</strain>
    </source>
</reference>
<dbReference type="OrthoDB" id="9812708at2"/>
<dbReference type="InterPro" id="IPR002110">
    <property type="entry name" value="Ankyrin_rpt"/>
</dbReference>
<dbReference type="eggNOG" id="COG0666">
    <property type="taxonomic scope" value="Bacteria"/>
</dbReference>